<sequence>MEGGRDKFIVEKTYKSIDNETKNSFESGVSEKKGDRNERFLQRVSAKDEDGGSLFFENEIRQWKRWR</sequence>
<proteinExistence type="predicted"/>
<dbReference type="EMBL" id="CM002922">
    <property type="protein sequence ID" value="KGN66517.1"/>
    <property type="molecule type" value="Genomic_DNA"/>
</dbReference>
<reference evidence="1 2" key="1">
    <citation type="journal article" date="2009" name="Nat. Genet.">
        <title>The genome of the cucumber, Cucumis sativus L.</title>
        <authorList>
            <person name="Huang S."/>
            <person name="Li R."/>
            <person name="Zhang Z."/>
            <person name="Li L."/>
            <person name="Gu X."/>
            <person name="Fan W."/>
            <person name="Lucas W.J."/>
            <person name="Wang X."/>
            <person name="Xie B."/>
            <person name="Ni P."/>
            <person name="Ren Y."/>
            <person name="Zhu H."/>
            <person name="Li J."/>
            <person name="Lin K."/>
            <person name="Jin W."/>
            <person name="Fei Z."/>
            <person name="Li G."/>
            <person name="Staub J."/>
            <person name="Kilian A."/>
            <person name="van der Vossen E.A."/>
            <person name="Wu Y."/>
            <person name="Guo J."/>
            <person name="He J."/>
            <person name="Jia Z."/>
            <person name="Ren Y."/>
            <person name="Tian G."/>
            <person name="Lu Y."/>
            <person name="Ruan J."/>
            <person name="Qian W."/>
            <person name="Wang M."/>
            <person name="Huang Q."/>
            <person name="Li B."/>
            <person name="Xuan Z."/>
            <person name="Cao J."/>
            <person name="Asan"/>
            <person name="Wu Z."/>
            <person name="Zhang J."/>
            <person name="Cai Q."/>
            <person name="Bai Y."/>
            <person name="Zhao B."/>
            <person name="Han Y."/>
            <person name="Li Y."/>
            <person name="Li X."/>
            <person name="Wang S."/>
            <person name="Shi Q."/>
            <person name="Liu S."/>
            <person name="Cho W.K."/>
            <person name="Kim J.Y."/>
            <person name="Xu Y."/>
            <person name="Heller-Uszynska K."/>
            <person name="Miao H."/>
            <person name="Cheng Z."/>
            <person name="Zhang S."/>
            <person name="Wu J."/>
            <person name="Yang Y."/>
            <person name="Kang H."/>
            <person name="Li M."/>
            <person name="Liang H."/>
            <person name="Ren X."/>
            <person name="Shi Z."/>
            <person name="Wen M."/>
            <person name="Jian M."/>
            <person name="Yang H."/>
            <person name="Zhang G."/>
            <person name="Yang Z."/>
            <person name="Chen R."/>
            <person name="Liu S."/>
            <person name="Li J."/>
            <person name="Ma L."/>
            <person name="Liu H."/>
            <person name="Zhou Y."/>
            <person name="Zhao J."/>
            <person name="Fang X."/>
            <person name="Li G."/>
            <person name="Fang L."/>
            <person name="Li Y."/>
            <person name="Liu D."/>
            <person name="Zheng H."/>
            <person name="Zhang Y."/>
            <person name="Qin N."/>
            <person name="Li Z."/>
            <person name="Yang G."/>
            <person name="Yang S."/>
            <person name="Bolund L."/>
            <person name="Kristiansen K."/>
            <person name="Zheng H."/>
            <person name="Li S."/>
            <person name="Zhang X."/>
            <person name="Yang H."/>
            <person name="Wang J."/>
            <person name="Sun R."/>
            <person name="Zhang B."/>
            <person name="Jiang S."/>
            <person name="Wang J."/>
            <person name="Du Y."/>
            <person name="Li S."/>
        </authorList>
    </citation>
    <scope>NUCLEOTIDE SEQUENCE [LARGE SCALE GENOMIC DNA]</scope>
    <source>
        <strain evidence="2">cv. 9930</strain>
    </source>
</reference>
<protein>
    <submittedName>
        <fullName evidence="1">Uncharacterized protein</fullName>
    </submittedName>
</protein>
<reference evidence="1 2" key="4">
    <citation type="journal article" date="2011" name="BMC Genomics">
        <title>RNA-Seq improves annotation of protein-coding genes in the cucumber genome.</title>
        <authorList>
            <person name="Li Z."/>
            <person name="Zhang Z."/>
            <person name="Yan P."/>
            <person name="Huang S."/>
            <person name="Fei Z."/>
            <person name="Lin K."/>
        </authorList>
    </citation>
    <scope>NUCLEOTIDE SEQUENCE [LARGE SCALE GENOMIC DNA]</scope>
    <source>
        <strain evidence="2">cv. 9930</strain>
    </source>
</reference>
<dbReference type="Gramene" id="KGN66517">
    <property type="protein sequence ID" value="KGN66517"/>
    <property type="gene ID" value="Csa_1G616350"/>
</dbReference>
<reference evidence="1 2" key="2">
    <citation type="journal article" date="2009" name="PLoS ONE">
        <title>An integrated genetic and cytogenetic map of the cucumber genome.</title>
        <authorList>
            <person name="Ren Y."/>
            <person name="Zhang Z."/>
            <person name="Liu J."/>
            <person name="Staub J.E."/>
            <person name="Han Y."/>
            <person name="Cheng Z."/>
            <person name="Li X."/>
            <person name="Lu J."/>
            <person name="Miao H."/>
            <person name="Kang H."/>
            <person name="Xie B."/>
            <person name="Gu X."/>
            <person name="Wang X."/>
            <person name="Du Y."/>
            <person name="Jin W."/>
            <person name="Huang S."/>
        </authorList>
    </citation>
    <scope>NUCLEOTIDE SEQUENCE [LARGE SCALE GENOMIC DNA]</scope>
    <source>
        <strain evidence="2">cv. 9930</strain>
    </source>
</reference>
<accession>A0A0A0M084</accession>
<keyword evidence="2" id="KW-1185">Reference proteome</keyword>
<evidence type="ECO:0000313" key="1">
    <source>
        <dbReference type="EMBL" id="KGN66517.1"/>
    </source>
</evidence>
<dbReference type="AlphaFoldDB" id="A0A0A0M084"/>
<name>A0A0A0M084_CUCSA</name>
<gene>
    <name evidence="1" type="ORF">Csa_1G616350</name>
</gene>
<organism evidence="1 2">
    <name type="scientific">Cucumis sativus</name>
    <name type="common">Cucumber</name>
    <dbReference type="NCBI Taxonomy" id="3659"/>
    <lineage>
        <taxon>Eukaryota</taxon>
        <taxon>Viridiplantae</taxon>
        <taxon>Streptophyta</taxon>
        <taxon>Embryophyta</taxon>
        <taxon>Tracheophyta</taxon>
        <taxon>Spermatophyta</taxon>
        <taxon>Magnoliopsida</taxon>
        <taxon>eudicotyledons</taxon>
        <taxon>Gunneridae</taxon>
        <taxon>Pentapetalae</taxon>
        <taxon>rosids</taxon>
        <taxon>fabids</taxon>
        <taxon>Cucurbitales</taxon>
        <taxon>Cucurbitaceae</taxon>
        <taxon>Benincaseae</taxon>
        <taxon>Cucumis</taxon>
    </lineage>
</organism>
<evidence type="ECO:0000313" key="2">
    <source>
        <dbReference type="Proteomes" id="UP000029981"/>
    </source>
</evidence>
<reference evidence="1 2" key="3">
    <citation type="journal article" date="2010" name="BMC Genomics">
        <title>Transcriptome sequencing and comparative analysis of cucumber flowers with different sex types.</title>
        <authorList>
            <person name="Guo S."/>
            <person name="Zheng Y."/>
            <person name="Joung J.G."/>
            <person name="Liu S."/>
            <person name="Zhang Z."/>
            <person name="Crasta O.R."/>
            <person name="Sobral B.W."/>
            <person name="Xu Y."/>
            <person name="Huang S."/>
            <person name="Fei Z."/>
        </authorList>
    </citation>
    <scope>NUCLEOTIDE SEQUENCE [LARGE SCALE GENOMIC DNA]</scope>
    <source>
        <strain evidence="2">cv. 9930</strain>
    </source>
</reference>
<dbReference type="Proteomes" id="UP000029981">
    <property type="component" value="Chromosome 1"/>
</dbReference>